<dbReference type="PIRSF" id="PIRSF016184">
    <property type="entry name" value="PhzC_PhzF"/>
    <property type="match status" value="1"/>
</dbReference>
<organism evidence="2 3">
    <name type="scientific">Parafrankia irregularis</name>
    <dbReference type="NCBI Taxonomy" id="795642"/>
    <lineage>
        <taxon>Bacteria</taxon>
        <taxon>Bacillati</taxon>
        <taxon>Actinomycetota</taxon>
        <taxon>Actinomycetes</taxon>
        <taxon>Frankiales</taxon>
        <taxon>Frankiaceae</taxon>
        <taxon>Parafrankia</taxon>
    </lineage>
</organism>
<dbReference type="InterPro" id="IPR003719">
    <property type="entry name" value="Phenazine_PhzF-like"/>
</dbReference>
<accession>A0A0S4QLL5</accession>
<feature type="active site" evidence="1">
    <location>
        <position position="46"/>
    </location>
</feature>
<dbReference type="SUPFAM" id="SSF54506">
    <property type="entry name" value="Diaminopimelate epimerase-like"/>
    <property type="match status" value="1"/>
</dbReference>
<dbReference type="AlphaFoldDB" id="A0A0S4QLL5"/>
<sequence>MRHAFQQVDVFTDRPCLGNPLAVVLDAEGLTAAQMQRFAAWTNLSETTFVVAPTTPAADYRVRIFTPASEVPFAGHPTLGTAHAWLGAGGAPRDDDRIIQECDAGLITVRREAVPGEAASAQAPSGQAPSGLAFAAPPLLRYEQADAELLVHLAEVLRIAATDIVAAQWVDNGPGWVAVMLDSAEAVLAIQPGTVDLSVGVIGPHPEGGPAAFEVRAFSHLLTTVEDPVTGSLNASLATWLFDTGVVDGPYTARQGTRLGREGQVRLSRDEAGTIWVGGDAVTCIVGEVDL</sequence>
<dbReference type="PANTHER" id="PTHR13774:SF32">
    <property type="entry name" value="ANTISENSE-ENHANCING SEQUENCE 1"/>
    <property type="match status" value="1"/>
</dbReference>
<name>A0A0S4QLL5_9ACTN</name>
<dbReference type="GO" id="GO:0016853">
    <property type="term" value="F:isomerase activity"/>
    <property type="evidence" value="ECO:0007669"/>
    <property type="project" value="TreeGrafter"/>
</dbReference>
<proteinExistence type="predicted"/>
<dbReference type="Proteomes" id="UP000198802">
    <property type="component" value="Unassembled WGS sequence"/>
</dbReference>
<dbReference type="EMBL" id="FAOZ01000006">
    <property type="protein sequence ID" value="CUU55935.1"/>
    <property type="molecule type" value="Genomic_DNA"/>
</dbReference>
<dbReference type="Gene3D" id="3.10.310.10">
    <property type="entry name" value="Diaminopimelate Epimerase, Chain A, domain 1"/>
    <property type="match status" value="2"/>
</dbReference>
<evidence type="ECO:0000313" key="2">
    <source>
        <dbReference type="EMBL" id="CUU55935.1"/>
    </source>
</evidence>
<dbReference type="NCBIfam" id="TIGR00654">
    <property type="entry name" value="PhzF_family"/>
    <property type="match status" value="1"/>
</dbReference>
<evidence type="ECO:0000256" key="1">
    <source>
        <dbReference type="PIRSR" id="PIRSR016184-1"/>
    </source>
</evidence>
<protein>
    <submittedName>
        <fullName evidence="2">Phenazine biosynthesis protein PhzF family</fullName>
    </submittedName>
</protein>
<dbReference type="GO" id="GO:0005737">
    <property type="term" value="C:cytoplasm"/>
    <property type="evidence" value="ECO:0007669"/>
    <property type="project" value="TreeGrafter"/>
</dbReference>
<dbReference type="RefSeq" id="WP_091275209.1">
    <property type="nucleotide sequence ID" value="NZ_FAOZ01000006.1"/>
</dbReference>
<dbReference type="Pfam" id="PF02567">
    <property type="entry name" value="PhzC-PhzF"/>
    <property type="match status" value="1"/>
</dbReference>
<gene>
    <name evidence="2" type="ORF">Ga0074812_106190</name>
</gene>
<evidence type="ECO:0000313" key="3">
    <source>
        <dbReference type="Proteomes" id="UP000198802"/>
    </source>
</evidence>
<keyword evidence="3" id="KW-1185">Reference proteome</keyword>
<dbReference type="PANTHER" id="PTHR13774">
    <property type="entry name" value="PHENAZINE BIOSYNTHESIS PROTEIN"/>
    <property type="match status" value="1"/>
</dbReference>
<reference evidence="3" key="1">
    <citation type="submission" date="2015-11" db="EMBL/GenBank/DDBJ databases">
        <authorList>
            <person name="Varghese N."/>
        </authorList>
    </citation>
    <scope>NUCLEOTIDE SEQUENCE [LARGE SCALE GENOMIC DNA]</scope>
    <source>
        <strain evidence="3">DSM 45899</strain>
    </source>
</reference>